<dbReference type="InterPro" id="IPR053155">
    <property type="entry name" value="F-pilin_assembly_TraC"/>
</dbReference>
<keyword evidence="4" id="KW-1185">Reference proteome</keyword>
<dbReference type="InterPro" id="IPR027417">
    <property type="entry name" value="P-loop_NTPase"/>
</dbReference>
<dbReference type="PANTHER" id="PTHR38467">
    <property type="match status" value="1"/>
</dbReference>
<proteinExistence type="predicted"/>
<sequence length="887" mass="99516">MSTTLNDQLYRLLERHSLDTLFPWYAWDEKLKLVFMAHGYIGCVMACNLFSGMDDSITEELESAWAMNLPPDTFVQIIQMNIPDVQDQLLTFQGARSAIAEDPGLTGNQRKLMATITDQTAAYYGTFHAAEAPVFRDSGVPLTESQVFIAIKMPVAEFPTDEEVQMVHERITSFQSSLNSFSPVRLSRGRTLALWRRFVHIRSDWFDGVDENQLLRDQILGPGDGVDDRSDLFSIQHGDGESDVIKVLSVKGFTRPINAASTNFLMGDPLGKGGQMLTPAAVVLTLRLPDQVKKRNELNSKQVITNMQARGRMAKWSPRLGMRKEGIDFLIHALDSGDHAVEMNVTGIIWGKTKEEADKAAKGFVSQAAKAGFTFLEDNFLALPMFLNALPLFPDEQSLFMTKRMLSGTTSQAAVCAPLLVDWTGNIQGNQRMTVPGAGTVFVTRRGHLLLFDLYASESGFNFVLAGRTRSGKSVTAQQLLLDQLSLGAQVWAIEIGRSFEKLCTVFQGDHIDLRPDMDIGLNPFSVVENLHDEMDELVGILGTMISPKGELSDRDLNIIELAIESIFGNMGQDATPTHMAEYLVAQDNDPRAIEMGKMLHRFTDHGAYGHWFNQPMNVDLRGRFVNLELKELENRHHLLMVVLMQMMFAIGREIGRGDGGAGEIRRRVLFVDEASVLLQIPTAAKFLEGLSRRVAKNRGSLGLGLQGLRDLYMNDYTRVIASQTAHFLVMKQHRDVLDQLENDRLFSVGGSAYEMMRSLRKTGEYAECFIMSEDQMGIGRLKLDPYRRVLFATDGPEKEEVIAAMRSGVPPDQAIRDFLDQQKTYIATQELAEEEKDPEDADDTHLDYLKSIKEVEDQMLKTQQEAEKQAQNTDTSGRSRRKWKIF</sequence>
<dbReference type="OrthoDB" id="9816422at2"/>
<evidence type="ECO:0000259" key="2">
    <source>
        <dbReference type="Pfam" id="PF19044"/>
    </source>
</evidence>
<gene>
    <name evidence="3" type="ORF">B1757_02440</name>
</gene>
<evidence type="ECO:0000313" key="4">
    <source>
        <dbReference type="Proteomes" id="UP000234329"/>
    </source>
</evidence>
<dbReference type="InterPro" id="IPR014117">
    <property type="entry name" value="TraC-F-type"/>
</dbReference>
<dbReference type="NCBIfam" id="TIGR02746">
    <property type="entry name" value="TraC-F-type"/>
    <property type="match status" value="1"/>
</dbReference>
<dbReference type="PANTHER" id="PTHR38467:SF1">
    <property type="entry name" value="CONJUGATIVE TRANSFER: ASSEMBLY"/>
    <property type="match status" value="1"/>
</dbReference>
<dbReference type="Pfam" id="PF19044">
    <property type="entry name" value="P-loop_TraG"/>
    <property type="match status" value="1"/>
</dbReference>
<dbReference type="Gene3D" id="3.40.50.300">
    <property type="entry name" value="P-loop containing nucleotide triphosphate hydrolases"/>
    <property type="match status" value="1"/>
</dbReference>
<organism evidence="3 4">
    <name type="scientific">Acidithiobacillus marinus</name>
    <dbReference type="NCBI Taxonomy" id="187490"/>
    <lineage>
        <taxon>Bacteria</taxon>
        <taxon>Pseudomonadati</taxon>
        <taxon>Pseudomonadota</taxon>
        <taxon>Acidithiobacillia</taxon>
        <taxon>Acidithiobacillales</taxon>
        <taxon>Acidithiobacillaceae</taxon>
        <taxon>Acidithiobacillus</taxon>
    </lineage>
</organism>
<name>A0A2I1DPS7_9PROT</name>
<feature type="region of interest" description="Disordered" evidence="1">
    <location>
        <begin position="861"/>
        <end position="887"/>
    </location>
</feature>
<comment type="caution">
    <text evidence="3">The sequence shown here is derived from an EMBL/GenBank/DDBJ whole genome shotgun (WGS) entry which is preliminary data.</text>
</comment>
<dbReference type="Gene3D" id="1.10.8.730">
    <property type="match status" value="1"/>
</dbReference>
<evidence type="ECO:0000313" key="3">
    <source>
        <dbReference type="EMBL" id="PKY11839.1"/>
    </source>
</evidence>
<dbReference type="InParanoid" id="A0A2I1DPS7"/>
<protein>
    <submittedName>
        <fullName evidence="3">Type-IV secretion system protein TraC</fullName>
    </submittedName>
</protein>
<dbReference type="AlphaFoldDB" id="A0A2I1DPS7"/>
<dbReference type="EMBL" id="MXAV01000006">
    <property type="protein sequence ID" value="PKY11839.1"/>
    <property type="molecule type" value="Genomic_DNA"/>
</dbReference>
<dbReference type="InterPro" id="IPR043964">
    <property type="entry name" value="P-loop_TraG"/>
</dbReference>
<dbReference type="Proteomes" id="UP000234329">
    <property type="component" value="Unassembled WGS sequence"/>
</dbReference>
<accession>A0A2I1DPS7</accession>
<dbReference type="SUPFAM" id="SSF52540">
    <property type="entry name" value="P-loop containing nucleoside triphosphate hydrolases"/>
    <property type="match status" value="1"/>
</dbReference>
<dbReference type="InterPro" id="IPR025955">
    <property type="entry name" value="TraC/Conjuga_ATPase"/>
</dbReference>
<feature type="domain" description="TraG P-loop" evidence="2">
    <location>
        <begin position="462"/>
        <end position="818"/>
    </location>
</feature>
<evidence type="ECO:0000256" key="1">
    <source>
        <dbReference type="SAM" id="MobiDB-lite"/>
    </source>
</evidence>
<dbReference type="RefSeq" id="WP_101536809.1">
    <property type="nucleotide sequence ID" value="NZ_MXAV01000006.1"/>
</dbReference>
<dbReference type="Pfam" id="PF11130">
    <property type="entry name" value="TraC_F_IV"/>
    <property type="match status" value="1"/>
</dbReference>
<reference evidence="3 4" key="1">
    <citation type="submission" date="2017-03" db="EMBL/GenBank/DDBJ databases">
        <title>Draft genime sequence of the acidophilic sulfur-oxidizing bacterium Acidithiobacillus sp. SH, isolated from seawater.</title>
        <authorList>
            <person name="Sharmin S."/>
            <person name="Tokuhisa M."/>
            <person name="Kanao T."/>
            <person name="Kamimura K."/>
        </authorList>
    </citation>
    <scope>NUCLEOTIDE SEQUENCE [LARGE SCALE GENOMIC DNA]</scope>
    <source>
        <strain evidence="3 4">SH</strain>
    </source>
</reference>